<dbReference type="PANTHER" id="PTHR39206:SF1">
    <property type="entry name" value="SLL8004 PROTEIN"/>
    <property type="match status" value="1"/>
</dbReference>
<dbReference type="AlphaFoldDB" id="Q3ASN9"/>
<dbReference type="PANTHER" id="PTHR39206">
    <property type="entry name" value="SLL8004 PROTEIN"/>
    <property type="match status" value="1"/>
</dbReference>
<protein>
    <submittedName>
        <fullName evidence="1">Uncharacterized protein</fullName>
    </submittedName>
</protein>
<dbReference type="InterPro" id="IPR027417">
    <property type="entry name" value="P-loop_NTPase"/>
</dbReference>
<dbReference type="Gene3D" id="3.40.50.300">
    <property type="entry name" value="P-loop containing nucleotide triphosphate hydrolases"/>
    <property type="match status" value="1"/>
</dbReference>
<dbReference type="OrthoDB" id="9791543at2"/>
<dbReference type="STRING" id="340177.Cag_0715"/>
<dbReference type="EMBL" id="CP000108">
    <property type="protein sequence ID" value="ABB27986.1"/>
    <property type="molecule type" value="Genomic_DNA"/>
</dbReference>
<organism evidence="1">
    <name type="scientific">Chlorobium chlorochromatii (strain CaD3)</name>
    <dbReference type="NCBI Taxonomy" id="340177"/>
    <lineage>
        <taxon>Bacteria</taxon>
        <taxon>Pseudomonadati</taxon>
        <taxon>Chlorobiota</taxon>
        <taxon>Chlorobiia</taxon>
        <taxon>Chlorobiales</taxon>
        <taxon>Chlorobiaceae</taxon>
        <taxon>Chlorobium/Pelodictyon group</taxon>
        <taxon>Chlorobium</taxon>
    </lineage>
</organism>
<accession>Q3ASN9</accession>
<dbReference type="HOGENOM" id="CLU_094497_0_0_10"/>
<reference evidence="1" key="1">
    <citation type="submission" date="2005-08" db="EMBL/GenBank/DDBJ databases">
        <title>Complete sequence of Chlorobium chlorochromatii CaD3.</title>
        <authorList>
            <person name="Copeland A."/>
            <person name="Lucas S."/>
            <person name="Lapidus A."/>
            <person name="Barry K."/>
            <person name="Detter J.C."/>
            <person name="Glavina T."/>
            <person name="Hammon N."/>
            <person name="Israni S."/>
            <person name="Pitluck S."/>
            <person name="Bryant D."/>
            <person name="Schmutz J."/>
            <person name="Larimer F."/>
            <person name="Land M."/>
            <person name="Kyrpides N."/>
            <person name="Ivanova N."/>
            <person name="Richardson P."/>
        </authorList>
    </citation>
    <scope>NUCLEOTIDE SEQUENCE [LARGE SCALE GENOMIC DNA]</scope>
    <source>
        <strain evidence="1">CaD3</strain>
    </source>
</reference>
<gene>
    <name evidence="1" type="ordered locus">Cag_0715</name>
</gene>
<proteinExistence type="predicted"/>
<dbReference type="SUPFAM" id="SSF52540">
    <property type="entry name" value="P-loop containing nucleoside triphosphate hydrolases"/>
    <property type="match status" value="1"/>
</dbReference>
<name>Q3ASN9_CHLCH</name>
<dbReference type="eggNOG" id="COG4185">
    <property type="taxonomic scope" value="Bacteria"/>
</dbReference>
<dbReference type="Pfam" id="PF13671">
    <property type="entry name" value="AAA_33"/>
    <property type="match status" value="1"/>
</dbReference>
<dbReference type="KEGG" id="cch:Cag_0715"/>
<evidence type="ECO:0000313" key="1">
    <source>
        <dbReference type="EMBL" id="ABB27986.1"/>
    </source>
</evidence>
<sequence>MTDAEKPRLIVVAGPNGSGKTTITDKLLRHEWMSDCHYINPDLIAQQEFGNWNSPEAILQAANKAKALREEYLRQRCSMAFETVFSTNEKVEFLWRAQKQGFFIRLFFVCTNDPTINAQRVAQRVIDGGHDVPITKIIQRYYRSLSNSIAAMKWCNRSYFYDNTAANQDPQLLFRVNDGCLKKVYAPIAPWAEIMYQTAINQGTISDTTSHNPNPSTITFYEY</sequence>